<dbReference type="Gene3D" id="2.60.120.1440">
    <property type="match status" value="1"/>
</dbReference>
<reference evidence="5" key="1">
    <citation type="submission" date="2024-03" db="EMBL/GenBank/DDBJ databases">
        <title>Chitinophaga horti sp. nov., isolated from garden soil.</title>
        <authorList>
            <person name="Lee D.S."/>
            <person name="Han D.M."/>
            <person name="Baek J.H."/>
            <person name="Choi D.G."/>
            <person name="Jeon J.H."/>
            <person name="Jeon C.O."/>
        </authorList>
    </citation>
    <scope>NUCLEOTIDE SEQUENCE [LARGE SCALE GENOMIC DNA]</scope>
    <source>
        <strain evidence="5">GPA1</strain>
    </source>
</reference>
<accession>A0ABZ2YRC2</accession>
<evidence type="ECO:0000313" key="4">
    <source>
        <dbReference type="EMBL" id="WZN42339.1"/>
    </source>
</evidence>
<dbReference type="InterPro" id="IPR012373">
    <property type="entry name" value="Ferrdict_sens_TM"/>
</dbReference>
<proteinExistence type="predicted"/>
<keyword evidence="1" id="KW-0472">Membrane</keyword>
<keyword evidence="1" id="KW-1133">Transmembrane helix</keyword>
<dbReference type="Pfam" id="PF04773">
    <property type="entry name" value="FecR"/>
    <property type="match status" value="1"/>
</dbReference>
<keyword evidence="1" id="KW-0812">Transmembrane</keyword>
<dbReference type="Gene3D" id="3.55.50.30">
    <property type="match status" value="1"/>
</dbReference>
<keyword evidence="5" id="KW-1185">Reference proteome</keyword>
<dbReference type="PANTHER" id="PTHR30273">
    <property type="entry name" value="PERIPLASMIC SIGNAL SENSOR AND SIGMA FACTOR ACTIVATOR FECR-RELATED"/>
    <property type="match status" value="1"/>
</dbReference>
<dbReference type="PANTHER" id="PTHR30273:SF2">
    <property type="entry name" value="PROTEIN FECR"/>
    <property type="match status" value="1"/>
</dbReference>
<dbReference type="InterPro" id="IPR006860">
    <property type="entry name" value="FecR"/>
</dbReference>
<name>A0ABZ2YRC2_9BACT</name>
<dbReference type="EMBL" id="CP149822">
    <property type="protein sequence ID" value="WZN42339.1"/>
    <property type="molecule type" value="Genomic_DNA"/>
</dbReference>
<feature type="domain" description="Protein FecR C-terminal" evidence="3">
    <location>
        <begin position="314"/>
        <end position="380"/>
    </location>
</feature>
<dbReference type="PIRSF" id="PIRSF018266">
    <property type="entry name" value="FecR"/>
    <property type="match status" value="1"/>
</dbReference>
<gene>
    <name evidence="4" type="ORF">WJU16_04745</name>
</gene>
<protein>
    <submittedName>
        <fullName evidence="4">FecR domain-containing protein</fullName>
    </submittedName>
</protein>
<evidence type="ECO:0000259" key="2">
    <source>
        <dbReference type="Pfam" id="PF04773"/>
    </source>
</evidence>
<feature type="domain" description="FecR protein" evidence="2">
    <location>
        <begin position="176"/>
        <end position="270"/>
    </location>
</feature>
<dbReference type="Pfam" id="PF16344">
    <property type="entry name" value="FecR_C"/>
    <property type="match status" value="1"/>
</dbReference>
<evidence type="ECO:0000313" key="5">
    <source>
        <dbReference type="Proteomes" id="UP001485459"/>
    </source>
</evidence>
<feature type="transmembrane region" description="Helical" evidence="1">
    <location>
        <begin position="81"/>
        <end position="100"/>
    </location>
</feature>
<evidence type="ECO:0000256" key="1">
    <source>
        <dbReference type="SAM" id="Phobius"/>
    </source>
</evidence>
<evidence type="ECO:0000259" key="3">
    <source>
        <dbReference type="Pfam" id="PF16344"/>
    </source>
</evidence>
<dbReference type="Proteomes" id="UP001485459">
    <property type="component" value="Chromosome"/>
</dbReference>
<dbReference type="RefSeq" id="WP_341837173.1">
    <property type="nucleotide sequence ID" value="NZ_CP149822.1"/>
</dbReference>
<dbReference type="InterPro" id="IPR032508">
    <property type="entry name" value="FecR_C"/>
</dbReference>
<organism evidence="4 5">
    <name type="scientific">Chitinophaga pollutisoli</name>
    <dbReference type="NCBI Taxonomy" id="3133966"/>
    <lineage>
        <taxon>Bacteria</taxon>
        <taxon>Pseudomonadati</taxon>
        <taxon>Bacteroidota</taxon>
        <taxon>Chitinophagia</taxon>
        <taxon>Chitinophagales</taxon>
        <taxon>Chitinophagaceae</taxon>
        <taxon>Chitinophaga</taxon>
    </lineage>
</organism>
<sequence length="382" mass="41882">MDTAKVRMLAEKYLNGTATAEEAAALHAWYDHVNEGDTEIVVAEQATTLQDTGDRMLRQLRERIAVGETPVVPMRPGRRKWLPWTAAAAVLVIAGSTYFLRQSARQKTPPAQTAAIDVPAPSNKPTLTLGNGTIVDLSEQENGALAQQGGTTVSKEESMLVYEPGHSGAQPVMNKLTVPRGVQYRIVLPDGTKVWLNAASELQFPSVFNGNQRQVRLLGEGYFEVAANANQPFVVQTAGPRIEVLGTAFNVKAYAEEPRVKTALLSGSVRLVAGEGKSRLMHPGEVTSVNGEQDIRIISETDAELAVAWKEGVFSFRNEYIAEILLEIGRWYDVEIVYEGPVAHRRFTGKVSRNYSLSETLSVLLASNLHFRQEGKKIIVMP</sequence>